<evidence type="ECO:0000313" key="1">
    <source>
        <dbReference type="EMBL" id="ALE91731.1"/>
    </source>
</evidence>
<accession>A0A0M4RA99</accession>
<protein>
    <submittedName>
        <fullName evidence="1">Uncharacterized protein</fullName>
    </submittedName>
</protein>
<sequence>MRIRTRIADPAVSAFAVPDGQTGTMAGTTSLYEHVPEKSRVELGMTFFWPRLLRLERQRFLKTGLAHLRLEERLLHRLTPAELLAELTELIEFSEQPMLADAEHAPRPA</sequence>
<gene>
    <name evidence="1" type="ORF">AOC05_04260</name>
</gene>
<dbReference type="AlphaFoldDB" id="A0A0M4RA99"/>
<dbReference type="KEGG" id="aaq:AOC05_04260"/>
<proteinExistence type="predicted"/>
<reference evidence="2" key="1">
    <citation type="submission" date="2015-09" db="EMBL/GenBank/DDBJ databases">
        <title>Complete genome of Arthrobacter alpinus strain R3.8.</title>
        <authorList>
            <person name="See-Too W.S."/>
            <person name="Chan K.G."/>
        </authorList>
    </citation>
    <scope>NUCLEOTIDE SEQUENCE [LARGE SCALE GENOMIC DNA]</scope>
    <source>
        <strain evidence="2">R3.8</strain>
    </source>
</reference>
<organism evidence="1 2">
    <name type="scientific">Arthrobacter alpinus</name>
    <dbReference type="NCBI Taxonomy" id="656366"/>
    <lineage>
        <taxon>Bacteria</taxon>
        <taxon>Bacillati</taxon>
        <taxon>Actinomycetota</taxon>
        <taxon>Actinomycetes</taxon>
        <taxon>Micrococcales</taxon>
        <taxon>Micrococcaceae</taxon>
        <taxon>Arthrobacter</taxon>
    </lineage>
</organism>
<name>A0A0M4RA99_9MICC</name>
<dbReference type="EMBL" id="CP012677">
    <property type="protein sequence ID" value="ALE91731.1"/>
    <property type="molecule type" value="Genomic_DNA"/>
</dbReference>
<evidence type="ECO:0000313" key="2">
    <source>
        <dbReference type="Proteomes" id="UP000062833"/>
    </source>
</evidence>
<keyword evidence="2" id="KW-1185">Reference proteome</keyword>
<dbReference type="Proteomes" id="UP000062833">
    <property type="component" value="Chromosome"/>
</dbReference>